<keyword evidence="4" id="KW-1185">Reference proteome</keyword>
<organism evidence="3 4">
    <name type="scientific">Colletotrichum noveboracense</name>
    <dbReference type="NCBI Taxonomy" id="2664923"/>
    <lineage>
        <taxon>Eukaryota</taxon>
        <taxon>Fungi</taxon>
        <taxon>Dikarya</taxon>
        <taxon>Ascomycota</taxon>
        <taxon>Pezizomycotina</taxon>
        <taxon>Sordariomycetes</taxon>
        <taxon>Hypocreomycetidae</taxon>
        <taxon>Glomerellales</taxon>
        <taxon>Glomerellaceae</taxon>
        <taxon>Colletotrichum</taxon>
        <taxon>Colletotrichum gloeosporioides species complex</taxon>
    </lineage>
</organism>
<evidence type="ECO:0000313" key="3">
    <source>
        <dbReference type="EMBL" id="CAI0652571.1"/>
    </source>
</evidence>
<dbReference type="EMBL" id="CAMGZC010001377">
    <property type="protein sequence ID" value="CAI0652571.1"/>
    <property type="molecule type" value="Genomic_DNA"/>
</dbReference>
<reference evidence="3" key="1">
    <citation type="submission" date="2022-08" db="EMBL/GenBank/DDBJ databases">
        <authorList>
            <person name="Giroux E."/>
            <person name="Giroux E."/>
        </authorList>
    </citation>
    <scope>NUCLEOTIDE SEQUENCE</scope>
    <source>
        <strain evidence="3">H1091258</strain>
    </source>
</reference>
<feature type="domain" description="Cyanovirin-N" evidence="2">
    <location>
        <begin position="129"/>
        <end position="238"/>
    </location>
</feature>
<accession>A0A9W4S455</accession>
<protein>
    <recommendedName>
        <fullName evidence="2">Cyanovirin-N domain-containing protein</fullName>
    </recommendedName>
</protein>
<comment type="caution">
    <text evidence="3">The sequence shown here is derived from an EMBL/GenBank/DDBJ whole genome shotgun (WGS) entry which is preliminary data.</text>
</comment>
<dbReference type="AlphaFoldDB" id="A0A9W4S455"/>
<dbReference type="Proteomes" id="UP001152533">
    <property type="component" value="Unassembled WGS sequence"/>
</dbReference>
<keyword evidence="1" id="KW-0732">Signal</keyword>
<evidence type="ECO:0000256" key="1">
    <source>
        <dbReference type="SAM" id="SignalP"/>
    </source>
</evidence>
<dbReference type="InterPro" id="IPR036673">
    <property type="entry name" value="Cyanovirin-N_sf"/>
</dbReference>
<sequence length="248" mass="26304">MKFTSTIASLILAFAATSTSAAPFPGGNIELLDVSKPQGGNVEVMDLSKPQGGNVEVMDVSKPKGGNVEVMDLSKPKGGNVEVMDLSKPQGGNIELLDVSQPKGGNVEVMDLSNPQGGNIEVLGAFDGGFAKVCRDIMLTNRIVNGKPVYSVRAICPDWMDQNFKTELQLDRCLMNDFGHLKWANLGHFDDSCYDCKLLSTTDDVKMACTCAVGAKGTIGTTIALNEGIRNQGGAMWCGTQIGTRVPA</sequence>
<evidence type="ECO:0000313" key="4">
    <source>
        <dbReference type="Proteomes" id="UP001152533"/>
    </source>
</evidence>
<dbReference type="SMART" id="SM01111">
    <property type="entry name" value="CVNH"/>
    <property type="match status" value="1"/>
</dbReference>
<gene>
    <name evidence="3" type="ORF">CGXH109_LOCUS118204</name>
</gene>
<dbReference type="InterPro" id="IPR011058">
    <property type="entry name" value="Cyanovirin-N"/>
</dbReference>
<evidence type="ECO:0000259" key="2">
    <source>
        <dbReference type="SMART" id="SM01111"/>
    </source>
</evidence>
<dbReference type="SUPFAM" id="SSF51322">
    <property type="entry name" value="Cyanovirin-N"/>
    <property type="match status" value="1"/>
</dbReference>
<feature type="chain" id="PRO_5040900992" description="Cyanovirin-N domain-containing protein" evidence="1">
    <location>
        <begin position="22"/>
        <end position="248"/>
    </location>
</feature>
<dbReference type="Gene3D" id="2.30.60.10">
    <property type="entry name" value="Cyanovirin-N"/>
    <property type="match status" value="1"/>
</dbReference>
<name>A0A9W4S455_9PEZI</name>
<dbReference type="Pfam" id="PF08881">
    <property type="entry name" value="CVNH"/>
    <property type="match status" value="1"/>
</dbReference>
<proteinExistence type="predicted"/>
<feature type="signal peptide" evidence="1">
    <location>
        <begin position="1"/>
        <end position="21"/>
    </location>
</feature>